<feature type="region of interest" description="Disordered" evidence="1">
    <location>
        <begin position="42"/>
        <end position="62"/>
    </location>
</feature>
<keyword evidence="3" id="KW-1185">Reference proteome</keyword>
<evidence type="ECO:0000256" key="1">
    <source>
        <dbReference type="SAM" id="MobiDB-lite"/>
    </source>
</evidence>
<reference evidence="2 3" key="1">
    <citation type="journal article" date="2024" name="IMA Fungus">
        <title>IMA Genome - F19 : A genome assembly and annotation guide to empower mycologists, including annotated draft genome sequences of Ceratocystis pirilliformis, Diaporthe australafricana, Fusarium ophioides, Paecilomyces lecythidis, and Sporothrix stenoceras.</title>
        <authorList>
            <person name="Aylward J."/>
            <person name="Wilson A.M."/>
            <person name="Visagie C.M."/>
            <person name="Spraker J."/>
            <person name="Barnes I."/>
            <person name="Buitendag C."/>
            <person name="Ceriani C."/>
            <person name="Del Mar Angel L."/>
            <person name="du Plessis D."/>
            <person name="Fuchs T."/>
            <person name="Gasser K."/>
            <person name="Kramer D."/>
            <person name="Li W."/>
            <person name="Munsamy K."/>
            <person name="Piso A."/>
            <person name="Price J.L."/>
            <person name="Sonnekus B."/>
            <person name="Thomas C."/>
            <person name="van der Nest A."/>
            <person name="van Dijk A."/>
            <person name="van Heerden A."/>
            <person name="van Vuuren N."/>
            <person name="Yilmaz N."/>
            <person name="Duong T.A."/>
            <person name="van der Merwe N.A."/>
            <person name="Wingfield M.J."/>
            <person name="Wingfield B.D."/>
        </authorList>
    </citation>
    <scope>NUCLEOTIDE SEQUENCE [LARGE SCALE GENOMIC DNA]</scope>
    <source>
        <strain evidence="2 3">CMW 5346</strain>
    </source>
</reference>
<accession>A0ABR3YML9</accession>
<evidence type="ECO:0000313" key="2">
    <source>
        <dbReference type="EMBL" id="KAL1889427.1"/>
    </source>
</evidence>
<comment type="caution">
    <text evidence="2">The sequence shown here is derived from an EMBL/GenBank/DDBJ whole genome shotgun (WGS) entry which is preliminary data.</text>
</comment>
<gene>
    <name evidence="2" type="ORF">Sste5346_008911</name>
</gene>
<evidence type="ECO:0000313" key="3">
    <source>
        <dbReference type="Proteomes" id="UP001583186"/>
    </source>
</evidence>
<feature type="region of interest" description="Disordered" evidence="1">
    <location>
        <begin position="114"/>
        <end position="138"/>
    </location>
</feature>
<organism evidence="2 3">
    <name type="scientific">Sporothrix stenoceras</name>
    <dbReference type="NCBI Taxonomy" id="5173"/>
    <lineage>
        <taxon>Eukaryota</taxon>
        <taxon>Fungi</taxon>
        <taxon>Dikarya</taxon>
        <taxon>Ascomycota</taxon>
        <taxon>Pezizomycotina</taxon>
        <taxon>Sordariomycetes</taxon>
        <taxon>Sordariomycetidae</taxon>
        <taxon>Ophiostomatales</taxon>
        <taxon>Ophiostomataceae</taxon>
        <taxon>Sporothrix</taxon>
    </lineage>
</organism>
<name>A0ABR3YML9_9PEZI</name>
<proteinExistence type="predicted"/>
<dbReference type="Proteomes" id="UP001583186">
    <property type="component" value="Unassembled WGS sequence"/>
</dbReference>
<sequence>MDTYRARGVSEEEARVAMINAAAAMSRTFKMKVRQIKGLKVVPGASSTSGPSPAVAETTTTEVATAPEVSKDAAASTAVEVYEVPNALGISTEFKTSEVSNPSEMSKLSRITEVSEELETGGSPGPPGPPKFSGLPEMNVSVVSVEEVGEDDD</sequence>
<protein>
    <submittedName>
        <fullName evidence="2">Uncharacterized protein</fullName>
    </submittedName>
</protein>
<dbReference type="EMBL" id="JAWCUI010000074">
    <property type="protein sequence ID" value="KAL1889427.1"/>
    <property type="molecule type" value="Genomic_DNA"/>
</dbReference>